<dbReference type="PANTHER" id="PTHR12815:SF18">
    <property type="entry name" value="SORTING AND ASSEMBLY MACHINERY COMPONENT 50 HOMOLOG"/>
    <property type="match status" value="1"/>
</dbReference>
<dbReference type="InterPro" id="IPR039910">
    <property type="entry name" value="D15-like"/>
</dbReference>
<comment type="caution">
    <text evidence="8">The sequence shown here is derived from an EMBL/GenBank/DDBJ whole genome shotgun (WGS) entry which is preliminary data.</text>
</comment>
<reference evidence="8 9" key="1">
    <citation type="submission" date="2019-09" db="EMBL/GenBank/DDBJ databases">
        <title>The hologenome of the rock-dwelling lichen Lasallia pustulata.</title>
        <authorList>
            <person name="Greshake Tzovaras B."/>
            <person name="Segers F."/>
            <person name="Bicker A."/>
            <person name="Dal Grande F."/>
            <person name="Otte J."/>
            <person name="Hankeln T."/>
            <person name="Schmitt I."/>
            <person name="Ebersberger I."/>
        </authorList>
    </citation>
    <scope>NUCLEOTIDE SEQUENCE [LARGE SCALE GENOMIC DNA]</scope>
    <source>
        <strain evidence="8">A1-1</strain>
    </source>
</reference>
<dbReference type="PANTHER" id="PTHR12815">
    <property type="entry name" value="SORTING AND ASSEMBLY MACHINERY SAMM50 PROTEIN FAMILY MEMBER"/>
    <property type="match status" value="1"/>
</dbReference>
<dbReference type="AlphaFoldDB" id="A0A5M8PTQ9"/>
<dbReference type="GO" id="GO:0045040">
    <property type="term" value="P:protein insertion into mitochondrial outer membrane"/>
    <property type="evidence" value="ECO:0007669"/>
    <property type="project" value="TreeGrafter"/>
</dbReference>
<comment type="similarity">
    <text evidence="2">Belongs to the SAM50/omp85 family.</text>
</comment>
<evidence type="ECO:0000256" key="4">
    <source>
        <dbReference type="ARBA" id="ARBA00022692"/>
    </source>
</evidence>
<dbReference type="Proteomes" id="UP000324767">
    <property type="component" value="Unassembled WGS sequence"/>
</dbReference>
<keyword evidence="6" id="KW-0175">Coiled coil</keyword>
<dbReference type="GO" id="GO:0005741">
    <property type="term" value="C:mitochondrial outer membrane"/>
    <property type="evidence" value="ECO:0007669"/>
    <property type="project" value="UniProtKB-SubCell"/>
</dbReference>
<protein>
    <submittedName>
        <fullName evidence="8">Outer membrane OMP85 family</fullName>
    </submittedName>
</protein>
<feature type="domain" description="Bacterial surface antigen (D15)" evidence="7">
    <location>
        <begin position="172"/>
        <end position="512"/>
    </location>
</feature>
<organism evidence="8 9">
    <name type="scientific">Lasallia pustulata</name>
    <dbReference type="NCBI Taxonomy" id="136370"/>
    <lineage>
        <taxon>Eukaryota</taxon>
        <taxon>Fungi</taxon>
        <taxon>Dikarya</taxon>
        <taxon>Ascomycota</taxon>
        <taxon>Pezizomycotina</taxon>
        <taxon>Lecanoromycetes</taxon>
        <taxon>OSLEUM clade</taxon>
        <taxon>Umbilicariomycetidae</taxon>
        <taxon>Umbilicariales</taxon>
        <taxon>Umbilicariaceae</taxon>
        <taxon>Lasallia</taxon>
    </lineage>
</organism>
<evidence type="ECO:0000256" key="5">
    <source>
        <dbReference type="ARBA" id="ARBA00023136"/>
    </source>
</evidence>
<feature type="coiled-coil region" evidence="6">
    <location>
        <begin position="25"/>
        <end position="52"/>
    </location>
</feature>
<evidence type="ECO:0000313" key="8">
    <source>
        <dbReference type="EMBL" id="KAA6412402.1"/>
    </source>
</evidence>
<evidence type="ECO:0000256" key="2">
    <source>
        <dbReference type="ARBA" id="ARBA00010913"/>
    </source>
</evidence>
<keyword evidence="4" id="KW-0812">Transmembrane</keyword>
<dbReference type="FunFam" id="2.40.160.50:FF:000008">
    <property type="entry name" value="Mitochondrial outer membrane beta-barrel protein Tob55"/>
    <property type="match status" value="1"/>
</dbReference>
<dbReference type="OrthoDB" id="1724197at2759"/>
<comment type="subcellular location">
    <subcellularLocation>
        <location evidence="1">Mitochondrion outer membrane</location>
        <topology evidence="1">Multi-pass membrane protein</topology>
    </subcellularLocation>
</comment>
<evidence type="ECO:0000256" key="3">
    <source>
        <dbReference type="ARBA" id="ARBA00022452"/>
    </source>
</evidence>
<evidence type="ECO:0000259" key="7">
    <source>
        <dbReference type="Pfam" id="PF01103"/>
    </source>
</evidence>
<name>A0A5M8PTQ9_9LECA</name>
<sequence length="515" mass="55790">MAAPLDDEDNIFENLRKRVDPKIEEEKARAANEREHAQYEKAQQRLSQLVESNSTLPCTISSIRVLNANHTRKSFLERIISPILSANQDRPYTLTEALREASLAAEKLHKFDIFHQPISLLVDKPSSTDPSTTPTDIDIYLSVKEKSRILLKTGTDVGNAEGSAYGNLLWRNLFGGAETLNLNASTGTRTRSAYQANFETPILSNPDLRWEIGGLASSTQKSWASHEEVLKGGWTKLRWVATGGNTHEVGYNGVWRQVTGLASHASPTIRGDAGDSVKSSLTHTWISDRRDNPLLPSRGYYAKTISEIAGWGPLQGDVAFGKFEVETQGAVPIPIPGVQGDSGVSFTTGFRAGVLYPLSLGAEAHPHPSRVNDRFQLGGPTDVRGFRLSGLGPRDGPDAVGGDVYAAGSANLLFPLPRVGAARPFRIQAFVNGGRLLALKHSEKEKAVDGEQVRRSLSSTVAELGNGLPSLAAGFGLVYAHPVARFELNFSLPLVLRKGEEGRKGLSFGIGINLL</sequence>
<evidence type="ECO:0000256" key="1">
    <source>
        <dbReference type="ARBA" id="ARBA00004374"/>
    </source>
</evidence>
<dbReference type="EMBL" id="VXIT01000005">
    <property type="protein sequence ID" value="KAA6412402.1"/>
    <property type="molecule type" value="Genomic_DNA"/>
</dbReference>
<keyword evidence="5" id="KW-0472">Membrane</keyword>
<evidence type="ECO:0000256" key="6">
    <source>
        <dbReference type="SAM" id="Coils"/>
    </source>
</evidence>
<dbReference type="Pfam" id="PF01103">
    <property type="entry name" value="Omp85"/>
    <property type="match status" value="1"/>
</dbReference>
<keyword evidence="3" id="KW-1134">Transmembrane beta strand</keyword>
<dbReference type="InterPro" id="IPR000184">
    <property type="entry name" value="Bac_surfAg_D15"/>
</dbReference>
<accession>A0A5M8PTQ9</accession>
<dbReference type="Gene3D" id="2.40.160.50">
    <property type="entry name" value="membrane protein fhac: a member of the omp85/tpsb transporter family"/>
    <property type="match status" value="1"/>
</dbReference>
<evidence type="ECO:0000313" key="9">
    <source>
        <dbReference type="Proteomes" id="UP000324767"/>
    </source>
</evidence>
<proteinExistence type="inferred from homology"/>
<gene>
    <name evidence="8" type="ORF">FRX48_03392</name>
</gene>